<feature type="transmembrane region" description="Helical" evidence="8">
    <location>
        <begin position="109"/>
        <end position="129"/>
    </location>
</feature>
<protein>
    <submittedName>
        <fullName evidence="9">Endospore germination permease</fullName>
    </submittedName>
</protein>
<evidence type="ECO:0000313" key="9">
    <source>
        <dbReference type="EMBL" id="WRO21139.1"/>
    </source>
</evidence>
<evidence type="ECO:0000256" key="3">
    <source>
        <dbReference type="ARBA" id="ARBA00022448"/>
    </source>
</evidence>
<keyword evidence="7 8" id="KW-0472">Membrane</keyword>
<gene>
    <name evidence="9" type="ORF">MFMK1_000935</name>
</gene>
<evidence type="ECO:0000256" key="6">
    <source>
        <dbReference type="ARBA" id="ARBA00022989"/>
    </source>
</evidence>
<feature type="transmembrane region" description="Helical" evidence="8">
    <location>
        <begin position="12"/>
        <end position="29"/>
    </location>
</feature>
<evidence type="ECO:0000256" key="2">
    <source>
        <dbReference type="ARBA" id="ARBA00007998"/>
    </source>
</evidence>
<dbReference type="EMBL" id="CP121694">
    <property type="protein sequence ID" value="WRO21139.1"/>
    <property type="molecule type" value="Genomic_DNA"/>
</dbReference>
<feature type="transmembrane region" description="Helical" evidence="8">
    <location>
        <begin position="302"/>
        <end position="324"/>
    </location>
</feature>
<dbReference type="RefSeq" id="WP_366923996.1">
    <property type="nucleotide sequence ID" value="NZ_CP121694.1"/>
</dbReference>
<evidence type="ECO:0000256" key="1">
    <source>
        <dbReference type="ARBA" id="ARBA00004141"/>
    </source>
</evidence>
<dbReference type="Proteomes" id="UP001329915">
    <property type="component" value="Chromosome"/>
</dbReference>
<evidence type="ECO:0000256" key="4">
    <source>
        <dbReference type="ARBA" id="ARBA00022544"/>
    </source>
</evidence>
<feature type="transmembrane region" description="Helical" evidence="8">
    <location>
        <begin position="264"/>
        <end position="290"/>
    </location>
</feature>
<sequence>MGQEVNFNQVIYLIFGFITGSSVLLLPGLEAENAAWIAVALGTLIGMLLIAFYLKLSSINEGADIIGVSIMRLGPVLGRAVALGYVWYFLHLGSLIVRDVTEFSTTVSFPQTPQVAIAIILLLLMVSLVRNGVEAMAKFTQVVVPVLLIFVFLLVTLLLNKVNLSNLKPWFPVDLKMFAKAVFSTVSFPFAEAVVLTVLFPFTQINKKSMVLAVGTVAFSGLILVLANTITISTLGAFAFNATFPAFEAARNIEALNFVERVEVMSSITFLIGAMIKLSVCLFGASVGLAQIFKLSSYQSMVIPAAVLIGNMSILMYENLYQLITWSIDIYPYYALPFEILIPGLLFVISLMGKKAKPA</sequence>
<dbReference type="PANTHER" id="PTHR34975:SF2">
    <property type="entry name" value="SPORE GERMINATION PROTEIN A2"/>
    <property type="match status" value="1"/>
</dbReference>
<evidence type="ECO:0000256" key="8">
    <source>
        <dbReference type="SAM" id="Phobius"/>
    </source>
</evidence>
<keyword evidence="10" id="KW-1185">Reference proteome</keyword>
<dbReference type="AlphaFoldDB" id="A0AAU0UMP5"/>
<dbReference type="Pfam" id="PF03845">
    <property type="entry name" value="Spore_permease"/>
    <property type="match status" value="1"/>
</dbReference>
<reference evidence="9 10" key="1">
    <citation type="submission" date="2023-04" db="EMBL/GenBank/DDBJ databases">
        <authorList>
            <person name="Hsu D."/>
        </authorList>
    </citation>
    <scope>NUCLEOTIDE SEQUENCE [LARGE SCALE GENOMIC DNA]</scope>
    <source>
        <strain evidence="9 10">MK1</strain>
    </source>
</reference>
<organism evidence="9 10">
    <name type="scientific">Metallumcola ferriviriculae</name>
    <dbReference type="NCBI Taxonomy" id="3039180"/>
    <lineage>
        <taxon>Bacteria</taxon>
        <taxon>Bacillati</taxon>
        <taxon>Bacillota</taxon>
        <taxon>Clostridia</taxon>
        <taxon>Neomoorellales</taxon>
        <taxon>Desulfitibacteraceae</taxon>
        <taxon>Metallumcola</taxon>
    </lineage>
</organism>
<dbReference type="NCBIfam" id="TIGR00912">
    <property type="entry name" value="2A0309"/>
    <property type="match status" value="1"/>
</dbReference>
<dbReference type="PANTHER" id="PTHR34975">
    <property type="entry name" value="SPORE GERMINATION PROTEIN A2"/>
    <property type="match status" value="1"/>
</dbReference>
<dbReference type="GO" id="GO:0016020">
    <property type="term" value="C:membrane"/>
    <property type="evidence" value="ECO:0007669"/>
    <property type="project" value="UniProtKB-SubCell"/>
</dbReference>
<feature type="transmembrane region" description="Helical" evidence="8">
    <location>
        <begin position="76"/>
        <end position="97"/>
    </location>
</feature>
<dbReference type="KEGG" id="dbc:MFMK1_000935"/>
<proteinExistence type="inferred from homology"/>
<feature type="transmembrane region" description="Helical" evidence="8">
    <location>
        <begin position="211"/>
        <end position="244"/>
    </location>
</feature>
<keyword evidence="5 8" id="KW-0812">Transmembrane</keyword>
<evidence type="ECO:0000256" key="7">
    <source>
        <dbReference type="ARBA" id="ARBA00023136"/>
    </source>
</evidence>
<dbReference type="InterPro" id="IPR004761">
    <property type="entry name" value="Spore_GerAB"/>
</dbReference>
<keyword evidence="6 8" id="KW-1133">Transmembrane helix</keyword>
<feature type="transmembrane region" description="Helical" evidence="8">
    <location>
        <begin position="141"/>
        <end position="159"/>
    </location>
</feature>
<name>A0AAU0UMP5_9FIRM</name>
<feature type="transmembrane region" description="Helical" evidence="8">
    <location>
        <begin position="330"/>
        <end position="353"/>
    </location>
</feature>
<evidence type="ECO:0000313" key="10">
    <source>
        <dbReference type="Proteomes" id="UP001329915"/>
    </source>
</evidence>
<feature type="transmembrane region" description="Helical" evidence="8">
    <location>
        <begin position="179"/>
        <end position="199"/>
    </location>
</feature>
<comment type="similarity">
    <text evidence="2">Belongs to the amino acid-polyamine-organocation (APC) superfamily. Spore germination protein (SGP) (TC 2.A.3.9) family.</text>
</comment>
<accession>A0AAU0UMP5</accession>
<keyword evidence="4" id="KW-0309">Germination</keyword>
<dbReference type="GO" id="GO:0009847">
    <property type="term" value="P:spore germination"/>
    <property type="evidence" value="ECO:0007669"/>
    <property type="project" value="InterPro"/>
</dbReference>
<feature type="transmembrane region" description="Helical" evidence="8">
    <location>
        <begin position="35"/>
        <end position="56"/>
    </location>
</feature>
<comment type="subcellular location">
    <subcellularLocation>
        <location evidence="1">Membrane</location>
        <topology evidence="1">Multi-pass membrane protein</topology>
    </subcellularLocation>
</comment>
<keyword evidence="3" id="KW-0813">Transport</keyword>
<evidence type="ECO:0000256" key="5">
    <source>
        <dbReference type="ARBA" id="ARBA00022692"/>
    </source>
</evidence>